<dbReference type="Pfam" id="PF08689">
    <property type="entry name" value="Med5"/>
    <property type="match status" value="1"/>
</dbReference>
<protein>
    <recommendedName>
        <fullName evidence="3 9">Mediator of RNA polymerase II transcription subunit 5</fullName>
    </recommendedName>
    <alternativeName>
        <fullName evidence="8 9">Mediator complex subunit 5</fullName>
    </alternativeName>
</protein>
<evidence type="ECO:0000256" key="9">
    <source>
        <dbReference type="RuleBase" id="RU364142"/>
    </source>
</evidence>
<evidence type="ECO:0000256" key="5">
    <source>
        <dbReference type="ARBA" id="ARBA00023159"/>
    </source>
</evidence>
<dbReference type="PANTHER" id="PTHR35784">
    <property type="entry name" value="MEDIATOR OF RNA POLYMERASE II TRANSCRIPTION SUBUNIT 5"/>
    <property type="match status" value="1"/>
</dbReference>
<comment type="similarity">
    <text evidence="2 9">Belongs to the Mediator complex subunit 5 family.</text>
</comment>
<feature type="non-terminal residue" evidence="11">
    <location>
        <position position="631"/>
    </location>
</feature>
<evidence type="ECO:0000256" key="3">
    <source>
        <dbReference type="ARBA" id="ARBA00020628"/>
    </source>
</evidence>
<proteinExistence type="inferred from homology"/>
<accession>A0A1A0H1P7</accession>
<evidence type="ECO:0000256" key="7">
    <source>
        <dbReference type="ARBA" id="ARBA00023242"/>
    </source>
</evidence>
<keyword evidence="4 9" id="KW-0805">Transcription regulation</keyword>
<keyword evidence="10" id="KW-0472">Membrane</keyword>
<dbReference type="Proteomes" id="UP000092555">
    <property type="component" value="Unassembled WGS sequence"/>
</dbReference>
<comment type="function">
    <text evidence="9">Component of the Mediator complex, a coactivator involved in the regulated transcription of nearly all RNA polymerase II-dependent genes. Mediator functions as a bridge to convey information from gene-specific regulatory proteins to the basal RNA polymerase II transcription machinery. Mediator is recruited to promoters by direct interactions with regulatory proteins and serves as a scaffold for the assembly of a functional preinitiation complex with RNA polymerase II and the general transcription factors.</text>
</comment>
<dbReference type="GO" id="GO:0016592">
    <property type="term" value="C:mediator complex"/>
    <property type="evidence" value="ECO:0007669"/>
    <property type="project" value="InterPro"/>
</dbReference>
<keyword evidence="5 9" id="KW-0010">Activator</keyword>
<dbReference type="RefSeq" id="XP_018709349.1">
    <property type="nucleotide sequence ID" value="XM_018855045.1"/>
</dbReference>
<reference evidence="11 12" key="1">
    <citation type="submission" date="2016-05" db="EMBL/GenBank/DDBJ databases">
        <title>Comparative genomics of biotechnologically important yeasts.</title>
        <authorList>
            <consortium name="DOE Joint Genome Institute"/>
            <person name="Riley R."/>
            <person name="Haridas S."/>
            <person name="Wolfe K.H."/>
            <person name="Lopes M.R."/>
            <person name="Hittinger C.T."/>
            <person name="Goker M."/>
            <person name="Salamov A."/>
            <person name="Wisecaver J."/>
            <person name="Long T.M."/>
            <person name="Aerts A.L."/>
            <person name="Barry K."/>
            <person name="Choi C."/>
            <person name="Clum A."/>
            <person name="Coughlan A.Y."/>
            <person name="Deshpande S."/>
            <person name="Douglass A.P."/>
            <person name="Hanson S.J."/>
            <person name="Klenk H.-P."/>
            <person name="LaButti K."/>
            <person name="Lapidus A."/>
            <person name="Lindquist E."/>
            <person name="Lipzen A."/>
            <person name="Meier-kolthoff J.P."/>
            <person name="Ohm R.A."/>
            <person name="Otillar R.P."/>
            <person name="Pangilinan J."/>
            <person name="Peng Y."/>
            <person name="Rokas A."/>
            <person name="Rosa C.A."/>
            <person name="Scheuner C."/>
            <person name="Sibirny A.A."/>
            <person name="Slot J.C."/>
            <person name="Stielow J.B."/>
            <person name="Sun H."/>
            <person name="Kurtzman C.P."/>
            <person name="Blackwell M."/>
            <person name="Grigoriev I.V."/>
            <person name="Jeffries T.W."/>
        </authorList>
    </citation>
    <scope>NUCLEOTIDE SEQUENCE [LARGE SCALE GENOMIC DNA]</scope>
    <source>
        <strain evidence="11 12">NRRL YB-4993</strain>
    </source>
</reference>
<keyword evidence="6 9" id="KW-0804">Transcription</keyword>
<dbReference type="PANTHER" id="PTHR35784:SF1">
    <property type="entry name" value="MEDIATOR OF RNA POLYMERASE II TRANSCRIPTION SUBUNIT 5"/>
    <property type="match status" value="1"/>
</dbReference>
<dbReference type="GeneID" id="30028021"/>
<gene>
    <name evidence="9" type="primary">MED5</name>
    <name evidence="11" type="ORF">METBIDRAFT_21181</name>
</gene>
<evidence type="ECO:0000256" key="4">
    <source>
        <dbReference type="ARBA" id="ARBA00023015"/>
    </source>
</evidence>
<keyword evidence="12" id="KW-1185">Reference proteome</keyword>
<evidence type="ECO:0000256" key="2">
    <source>
        <dbReference type="ARBA" id="ARBA00008782"/>
    </source>
</evidence>
<name>A0A1A0H1P7_9ASCO</name>
<dbReference type="STRING" id="869754.A0A1A0H1P7"/>
<comment type="caution">
    <text evidence="11">The sequence shown here is derived from an EMBL/GenBank/DDBJ whole genome shotgun (WGS) entry which is preliminary data.</text>
</comment>
<dbReference type="EMBL" id="LXTC01000009">
    <property type="protein sequence ID" value="OBA17954.1"/>
    <property type="molecule type" value="Genomic_DNA"/>
</dbReference>
<dbReference type="GO" id="GO:0006357">
    <property type="term" value="P:regulation of transcription by RNA polymerase II"/>
    <property type="evidence" value="ECO:0007669"/>
    <property type="project" value="InterPro"/>
</dbReference>
<sequence length="631" mass="71877">MSSTTLLKKLLRASLARNTNPKLFASLLEQLLAREQISDAELGEMLLNVADSPVKANSTTSILARRLQIEYVLEFAFSSSENLARFFKLLPQLSLKSQLKYILYFKTQVGKIIDRSLINEFYNGLAQFTIAASPSRPGECSPHSNRLWYHVVFVWGAFIDLDSSIPANPSLKESFQKMALFAGDLEDDYIGALISRKFGAAADPGASLNFQTTRMAKSEEAPTTMPEKSLSLNLNGKKYSNYVSLKKFIWLNFHFQLWKMDTEMSRAFMTFFNLQDLSHTDLAKELICSFLNGAAVAVRLGEEPYVIFNWKNFILTHLAQDLKEIVLSSHAVDHEWHETVSAAITSCNDLVITETKIGGVKESYNLNKEFMRSCLHQELISLEKYIQVFPSEAENLSTSILAHEIENLRLTELITAEFKSRLENVNPEFTSLQESNLIDYFKNLPLTNFRFLNAKQCKLAQLSENLIDNIVREKNNEKLRWISLVFLNVPSIANFIFYQSRKGPWMFLSKIINYIDSESFNVDEDDGNFQDTYACFGVILTSVISVAAFFGIEFASLGLKNSYTIDYINQFYFRLCNMLTNTYTGASEQEKQIISNYENLVTEWANALFDVNNDGLSDDLLKSVNVKQIYK</sequence>
<keyword evidence="10" id="KW-1133">Transmembrane helix</keyword>
<evidence type="ECO:0000256" key="10">
    <source>
        <dbReference type="SAM" id="Phobius"/>
    </source>
</evidence>
<dbReference type="InterPro" id="IPR014801">
    <property type="entry name" value="Mediator_Med5_fun"/>
</dbReference>
<evidence type="ECO:0000313" key="11">
    <source>
        <dbReference type="EMBL" id="OBA17954.1"/>
    </source>
</evidence>
<evidence type="ECO:0000256" key="1">
    <source>
        <dbReference type="ARBA" id="ARBA00004123"/>
    </source>
</evidence>
<dbReference type="GO" id="GO:0003712">
    <property type="term" value="F:transcription coregulator activity"/>
    <property type="evidence" value="ECO:0007669"/>
    <property type="project" value="InterPro"/>
</dbReference>
<evidence type="ECO:0000256" key="6">
    <source>
        <dbReference type="ARBA" id="ARBA00023163"/>
    </source>
</evidence>
<dbReference type="OrthoDB" id="5322661at2759"/>
<keyword evidence="10" id="KW-0812">Transmembrane</keyword>
<evidence type="ECO:0000313" key="12">
    <source>
        <dbReference type="Proteomes" id="UP000092555"/>
    </source>
</evidence>
<comment type="subunit">
    <text evidence="9">Component of the Mediator complex.</text>
</comment>
<organism evidence="11 12">
    <name type="scientific">Metschnikowia bicuspidata var. bicuspidata NRRL YB-4993</name>
    <dbReference type="NCBI Taxonomy" id="869754"/>
    <lineage>
        <taxon>Eukaryota</taxon>
        <taxon>Fungi</taxon>
        <taxon>Dikarya</taxon>
        <taxon>Ascomycota</taxon>
        <taxon>Saccharomycotina</taxon>
        <taxon>Pichiomycetes</taxon>
        <taxon>Metschnikowiaceae</taxon>
        <taxon>Metschnikowia</taxon>
    </lineage>
</organism>
<dbReference type="AlphaFoldDB" id="A0A1A0H1P7"/>
<feature type="transmembrane region" description="Helical" evidence="10">
    <location>
        <begin position="533"/>
        <end position="552"/>
    </location>
</feature>
<keyword evidence="7 9" id="KW-0539">Nucleus</keyword>
<evidence type="ECO:0000256" key="8">
    <source>
        <dbReference type="ARBA" id="ARBA00031256"/>
    </source>
</evidence>
<comment type="subcellular location">
    <subcellularLocation>
        <location evidence="1 9">Nucleus</location>
    </subcellularLocation>
</comment>